<keyword evidence="4" id="KW-1185">Reference proteome</keyword>
<dbReference type="EMBL" id="CAJNJA010008480">
    <property type="protein sequence ID" value="CAE7237049.1"/>
    <property type="molecule type" value="Genomic_DNA"/>
</dbReference>
<gene>
    <name evidence="3" type="ORF">SNEC2469_LOCUS4033</name>
</gene>
<dbReference type="AlphaFoldDB" id="A0A812L8E7"/>
<evidence type="ECO:0000313" key="4">
    <source>
        <dbReference type="Proteomes" id="UP000601435"/>
    </source>
</evidence>
<dbReference type="InterPro" id="IPR036259">
    <property type="entry name" value="MFS_trans_sf"/>
</dbReference>
<evidence type="ECO:0000313" key="3">
    <source>
        <dbReference type="EMBL" id="CAE7237049.1"/>
    </source>
</evidence>
<sequence>CLHYQWHSFGFITAVGIMGLATPGWGCSAELGSEVCFPAREATVNGLMEAFSNLAGVAAIVMAQEGIDQHLGAGVLAVMATTALAGALLLVLLSGRLRRCEMEESPRVDEEDTEVLQTRKQ</sequence>
<evidence type="ECO:0000256" key="1">
    <source>
        <dbReference type="SAM" id="MobiDB-lite"/>
    </source>
</evidence>
<comment type="caution">
    <text evidence="3">The sequence shown here is derived from an EMBL/GenBank/DDBJ whole genome shotgun (WGS) entry which is preliminary data.</text>
</comment>
<feature type="non-terminal residue" evidence="3">
    <location>
        <position position="1"/>
    </location>
</feature>
<dbReference type="Proteomes" id="UP000601435">
    <property type="component" value="Unassembled WGS sequence"/>
</dbReference>
<feature type="transmembrane region" description="Helical" evidence="2">
    <location>
        <begin position="71"/>
        <end position="93"/>
    </location>
</feature>
<protein>
    <submittedName>
        <fullName evidence="3">Uncharacterized protein</fullName>
    </submittedName>
</protein>
<keyword evidence="2" id="KW-1133">Transmembrane helix</keyword>
<feature type="non-terminal residue" evidence="3">
    <location>
        <position position="121"/>
    </location>
</feature>
<keyword evidence="2" id="KW-0812">Transmembrane</keyword>
<proteinExistence type="predicted"/>
<name>A0A812L8E7_9DINO</name>
<dbReference type="SUPFAM" id="SSF103473">
    <property type="entry name" value="MFS general substrate transporter"/>
    <property type="match status" value="1"/>
</dbReference>
<accession>A0A812L8E7</accession>
<dbReference type="OrthoDB" id="10425941at2759"/>
<evidence type="ECO:0000256" key="2">
    <source>
        <dbReference type="SAM" id="Phobius"/>
    </source>
</evidence>
<reference evidence="3" key="1">
    <citation type="submission" date="2021-02" db="EMBL/GenBank/DDBJ databases">
        <authorList>
            <person name="Dougan E. K."/>
            <person name="Rhodes N."/>
            <person name="Thang M."/>
            <person name="Chan C."/>
        </authorList>
    </citation>
    <scope>NUCLEOTIDE SEQUENCE</scope>
</reference>
<feature type="region of interest" description="Disordered" evidence="1">
    <location>
        <begin position="102"/>
        <end position="121"/>
    </location>
</feature>
<organism evidence="3 4">
    <name type="scientific">Symbiodinium necroappetens</name>
    <dbReference type="NCBI Taxonomy" id="1628268"/>
    <lineage>
        <taxon>Eukaryota</taxon>
        <taxon>Sar</taxon>
        <taxon>Alveolata</taxon>
        <taxon>Dinophyceae</taxon>
        <taxon>Suessiales</taxon>
        <taxon>Symbiodiniaceae</taxon>
        <taxon>Symbiodinium</taxon>
    </lineage>
</organism>
<keyword evidence="2" id="KW-0472">Membrane</keyword>